<organism evidence="1 2">
    <name type="scientific">Phytophthora nicotianae P10297</name>
    <dbReference type="NCBI Taxonomy" id="1317064"/>
    <lineage>
        <taxon>Eukaryota</taxon>
        <taxon>Sar</taxon>
        <taxon>Stramenopiles</taxon>
        <taxon>Oomycota</taxon>
        <taxon>Peronosporomycetes</taxon>
        <taxon>Peronosporales</taxon>
        <taxon>Peronosporaceae</taxon>
        <taxon>Phytophthora</taxon>
    </lineage>
</organism>
<feature type="non-terminal residue" evidence="1">
    <location>
        <position position="1"/>
    </location>
</feature>
<sequence>PPRRIRTVYHGKMHITTARWSSPTRRRGFLVNSPMTMKGILLAKVTSRSSARQRSPIWMCLAAIGATRSQIVHAGAMVVGLSDNATKLSAAHKKYFGACPPANTTWGVTVLGLPFMMVEICAIVPLDAPKKP</sequence>
<evidence type="ECO:0000313" key="2">
    <source>
        <dbReference type="Proteomes" id="UP000018948"/>
    </source>
</evidence>
<evidence type="ECO:0000313" key="1">
    <source>
        <dbReference type="EMBL" id="ETP30727.1"/>
    </source>
</evidence>
<dbReference type="Gene3D" id="3.30.1330.40">
    <property type="entry name" value="RutC-like"/>
    <property type="match status" value="1"/>
</dbReference>
<protein>
    <submittedName>
        <fullName evidence="1">Uncharacterized protein</fullName>
    </submittedName>
</protein>
<dbReference type="SUPFAM" id="SSF55298">
    <property type="entry name" value="YjgF-like"/>
    <property type="match status" value="1"/>
</dbReference>
<dbReference type="AlphaFoldDB" id="W2Y7Q7"/>
<dbReference type="Proteomes" id="UP000018948">
    <property type="component" value="Unassembled WGS sequence"/>
</dbReference>
<reference evidence="1 2" key="1">
    <citation type="submission" date="2013-11" db="EMBL/GenBank/DDBJ databases">
        <title>The Genome Sequence of Phytophthora parasitica P10297.</title>
        <authorList>
            <consortium name="The Broad Institute Genomics Platform"/>
            <person name="Russ C."/>
            <person name="Tyler B."/>
            <person name="Panabieres F."/>
            <person name="Shan W."/>
            <person name="Tripathy S."/>
            <person name="Grunwald N."/>
            <person name="Machado M."/>
            <person name="Johnson C.S."/>
            <person name="Walker B."/>
            <person name="Young S.K."/>
            <person name="Zeng Q."/>
            <person name="Gargeya S."/>
            <person name="Fitzgerald M."/>
            <person name="Haas B."/>
            <person name="Abouelleil A."/>
            <person name="Allen A.W."/>
            <person name="Alvarado L."/>
            <person name="Arachchi H.M."/>
            <person name="Berlin A.M."/>
            <person name="Chapman S.B."/>
            <person name="Gainer-Dewar J."/>
            <person name="Goldberg J."/>
            <person name="Griggs A."/>
            <person name="Gujja S."/>
            <person name="Hansen M."/>
            <person name="Howarth C."/>
            <person name="Imamovic A."/>
            <person name="Ireland A."/>
            <person name="Larimer J."/>
            <person name="McCowan C."/>
            <person name="Murphy C."/>
            <person name="Pearson M."/>
            <person name="Poon T.W."/>
            <person name="Priest M."/>
            <person name="Roberts A."/>
            <person name="Saif S."/>
            <person name="Shea T."/>
            <person name="Sisk P."/>
            <person name="Sykes S."/>
            <person name="Wortman J."/>
            <person name="Nusbaum C."/>
            <person name="Birren B."/>
        </authorList>
    </citation>
    <scope>NUCLEOTIDE SEQUENCE [LARGE SCALE GENOMIC DNA]</scope>
    <source>
        <strain evidence="1 2">P10297</strain>
    </source>
</reference>
<proteinExistence type="predicted"/>
<dbReference type="EMBL" id="ANIY01004226">
    <property type="protein sequence ID" value="ETP30727.1"/>
    <property type="molecule type" value="Genomic_DNA"/>
</dbReference>
<accession>W2Y7Q7</accession>
<name>W2Y7Q7_PHYNI</name>
<gene>
    <name evidence="1" type="ORF">F442_20328</name>
</gene>
<comment type="caution">
    <text evidence="1">The sequence shown here is derived from an EMBL/GenBank/DDBJ whole genome shotgun (WGS) entry which is preliminary data.</text>
</comment>
<dbReference type="InterPro" id="IPR035959">
    <property type="entry name" value="RutC-like_sf"/>
</dbReference>